<proteinExistence type="predicted"/>
<dbReference type="EMBL" id="LR797034">
    <property type="protein sequence ID" value="CAB4183112.1"/>
    <property type="molecule type" value="Genomic_DNA"/>
</dbReference>
<evidence type="ECO:0000313" key="2">
    <source>
        <dbReference type="EMBL" id="CAB4136102.1"/>
    </source>
</evidence>
<evidence type="ECO:0008006" key="8">
    <source>
        <dbReference type="Google" id="ProtNLM"/>
    </source>
</evidence>
<dbReference type="EMBL" id="LR797400">
    <property type="protein sequence ID" value="CAB4213422.1"/>
    <property type="molecule type" value="Genomic_DNA"/>
</dbReference>
<organism evidence="7">
    <name type="scientific">uncultured Caudovirales phage</name>
    <dbReference type="NCBI Taxonomy" id="2100421"/>
    <lineage>
        <taxon>Viruses</taxon>
        <taxon>Duplodnaviria</taxon>
        <taxon>Heunggongvirae</taxon>
        <taxon>Uroviricota</taxon>
        <taxon>Caudoviricetes</taxon>
        <taxon>Peduoviridae</taxon>
        <taxon>Maltschvirus</taxon>
        <taxon>Maltschvirus maltsch</taxon>
    </lineage>
</organism>
<evidence type="ECO:0000313" key="6">
    <source>
        <dbReference type="EMBL" id="CAB4213422.1"/>
    </source>
</evidence>
<dbReference type="InterPro" id="IPR012340">
    <property type="entry name" value="NA-bd_OB-fold"/>
</dbReference>
<feature type="region of interest" description="Disordered" evidence="1">
    <location>
        <begin position="223"/>
        <end position="242"/>
    </location>
</feature>
<evidence type="ECO:0000313" key="4">
    <source>
        <dbReference type="EMBL" id="CAB4183112.1"/>
    </source>
</evidence>
<evidence type="ECO:0000313" key="7">
    <source>
        <dbReference type="EMBL" id="CAB5227984.1"/>
    </source>
</evidence>
<accession>A0A6J7XAU1</accession>
<evidence type="ECO:0000256" key="1">
    <source>
        <dbReference type="SAM" id="MobiDB-lite"/>
    </source>
</evidence>
<sequence length="242" mass="26512">MLTPVTVLETYHMKIAKIADLEALADGTVIGEMIVQVKAAFDAKTGKGKYGDWRVQPVILKDATGEVRASFWIKDELRDLVGQTITIKSQAGKNGLTGLNVKNSSHSGKNELNVTDKAAIIDGTRNALEQYTDAVKVNTQLAQAKGSVVDAKRLLFQKAQLYVECVKAADWIKKQHNLTVDHFQAVVSTLFISADKQNLANCFPVESVKPQAKAADEIPMDFEEADAAPKKAKDELEEELGW</sequence>
<dbReference type="EMBL" id="LR798381">
    <property type="protein sequence ID" value="CAB5227984.1"/>
    <property type="molecule type" value="Genomic_DNA"/>
</dbReference>
<dbReference type="EMBL" id="LR796310">
    <property type="protein sequence ID" value="CAB4136102.1"/>
    <property type="molecule type" value="Genomic_DNA"/>
</dbReference>
<dbReference type="EMBL" id="LR797297">
    <property type="protein sequence ID" value="CAB4200505.1"/>
    <property type="molecule type" value="Genomic_DNA"/>
</dbReference>
<dbReference type="EMBL" id="LR796863">
    <property type="protein sequence ID" value="CAB4171309.1"/>
    <property type="molecule type" value="Genomic_DNA"/>
</dbReference>
<gene>
    <name evidence="4" type="ORF">UFOVP1094_41</name>
    <name evidence="5" type="ORF">UFOVP1342_41</name>
    <name evidence="6" type="ORF">UFOVP1450_17</name>
    <name evidence="7" type="ORF">UFOVP1539_29</name>
    <name evidence="2" type="ORF">UFOVP297_17</name>
    <name evidence="3" type="ORF">UFOVP917_39</name>
</gene>
<reference evidence="7" key="1">
    <citation type="submission" date="2020-05" db="EMBL/GenBank/DDBJ databases">
        <authorList>
            <person name="Chiriac C."/>
            <person name="Salcher M."/>
            <person name="Ghai R."/>
            <person name="Kavagutti S V."/>
        </authorList>
    </citation>
    <scope>NUCLEOTIDE SEQUENCE</scope>
</reference>
<dbReference type="Gene3D" id="2.40.50.140">
    <property type="entry name" value="Nucleic acid-binding proteins"/>
    <property type="match status" value="1"/>
</dbReference>
<evidence type="ECO:0000313" key="5">
    <source>
        <dbReference type="EMBL" id="CAB4200505.1"/>
    </source>
</evidence>
<name>A0A6J7XAU1_9CAUD</name>
<evidence type="ECO:0000313" key="3">
    <source>
        <dbReference type="EMBL" id="CAB4171309.1"/>
    </source>
</evidence>
<protein>
    <recommendedName>
        <fullName evidence="8">Single-stranded DNA-binding protein</fullName>
    </recommendedName>
</protein>